<dbReference type="Gene3D" id="3.30.1330.10">
    <property type="entry name" value="PurM-like, N-terminal domain"/>
    <property type="match status" value="1"/>
</dbReference>
<dbReference type="FunFam" id="3.90.650.10:FF:000004">
    <property type="entry name" value="Selenide, water dikinase"/>
    <property type="match status" value="1"/>
</dbReference>
<feature type="binding site" evidence="9">
    <location>
        <position position="71"/>
    </location>
    <ligand>
        <name>Mg(2+)</name>
        <dbReference type="ChEBI" id="CHEBI:18420"/>
    </ligand>
</feature>
<evidence type="ECO:0000256" key="6">
    <source>
        <dbReference type="ARBA" id="ARBA00022840"/>
    </source>
</evidence>
<feature type="binding site" description="in other chain" evidence="9">
    <location>
        <begin position="28"/>
        <end position="30"/>
    </location>
    <ligand>
        <name>ATP</name>
        <dbReference type="ChEBI" id="CHEBI:30616"/>
        <note>ligand shared between dimeric partners</note>
    </ligand>
</feature>
<evidence type="ECO:0000256" key="1">
    <source>
        <dbReference type="ARBA" id="ARBA00008026"/>
    </source>
</evidence>
<dbReference type="InterPro" id="IPR036921">
    <property type="entry name" value="PurM-like_N_sf"/>
</dbReference>
<evidence type="ECO:0000256" key="5">
    <source>
        <dbReference type="ARBA" id="ARBA00022777"/>
    </source>
</evidence>
<dbReference type="SUPFAM" id="SSF55326">
    <property type="entry name" value="PurM N-terminal domain-like"/>
    <property type="match status" value="1"/>
</dbReference>
<dbReference type="InterPro" id="IPR016188">
    <property type="entry name" value="PurM-like_N"/>
</dbReference>
<feature type="binding site" evidence="9">
    <location>
        <begin position="119"/>
        <end position="121"/>
    </location>
    <ligand>
        <name>ATP</name>
        <dbReference type="ChEBI" id="CHEBI:30616"/>
        <note>ligand shared between dimeric partners</note>
    </ligand>
</feature>
<dbReference type="PANTHER" id="PTHR10256">
    <property type="entry name" value="SELENIDE, WATER DIKINASE"/>
    <property type="match status" value="1"/>
</dbReference>
<keyword evidence="5 9" id="KW-0418">Kinase</keyword>
<accession>A0AB36E667</accession>
<evidence type="ECO:0000313" key="13">
    <source>
        <dbReference type="Proteomes" id="UP000092740"/>
    </source>
</evidence>
<evidence type="ECO:0000256" key="2">
    <source>
        <dbReference type="ARBA" id="ARBA00022679"/>
    </source>
</evidence>
<feature type="domain" description="PurM-like N-terminal" evidence="10">
    <location>
        <begin position="30"/>
        <end position="137"/>
    </location>
</feature>
<dbReference type="Proteomes" id="UP000092740">
    <property type="component" value="Unassembled WGS sequence"/>
</dbReference>
<dbReference type="HAMAP" id="MF_00625">
    <property type="entry name" value="SelD"/>
    <property type="match status" value="1"/>
</dbReference>
<dbReference type="InterPro" id="IPR010918">
    <property type="entry name" value="PurM-like_C_dom"/>
</dbReference>
<comment type="function">
    <text evidence="9">Synthesizes selenophosphate from selenide and ATP.</text>
</comment>
<keyword evidence="7 9" id="KW-0460">Magnesium</keyword>
<feature type="domain" description="PurM-like C-terminal" evidence="11">
    <location>
        <begin position="149"/>
        <end position="315"/>
    </location>
</feature>
<sequence length="326" mass="34032">MSPKVLGTILQTELEKFSDPNLLVGNETADDAAVYDLGNGTAIISTTDFFMPIVDDPFDFGRIAATNAISDIFAMGGKPIMAIAILGFPINNLPPEVAQKIVDGGRLACHQAGISLAGGHSIDAPEPIFGLAVTGIIATDRVKRNASAEAGCKLYLTKPLGIGVLTTAEKKGKLKPEHQGLATAAMCQMNLIGSQFAEVAGVTAMTDVTGFGLLGHLAEICEGSNLNAVVNFDKIKLLDGVADYIAEGCVPGGTNRNFESYGHKIGPLTDYQKAVLCDPQTSGGLLIAVKPESEAEILEIAKKAGIELSEVGVLKLRQAGVLVEVE</sequence>
<comment type="caution">
    <text evidence="9">Lacks conserved residue(s) required for the propagation of feature annotation.</text>
</comment>
<dbReference type="CDD" id="cd02195">
    <property type="entry name" value="SelD"/>
    <property type="match status" value="1"/>
</dbReference>
<dbReference type="NCBIfam" id="TIGR00476">
    <property type="entry name" value="selD"/>
    <property type="match status" value="1"/>
</dbReference>
<dbReference type="Gene3D" id="3.90.650.10">
    <property type="entry name" value="PurM-like C-terminal domain"/>
    <property type="match status" value="1"/>
</dbReference>
<dbReference type="EC" id="2.7.9.3" evidence="9"/>
<keyword evidence="8 9" id="KW-0711">Selenium</keyword>
<dbReference type="GO" id="GO:0000287">
    <property type="term" value="F:magnesium ion binding"/>
    <property type="evidence" value="ECO:0007669"/>
    <property type="project" value="UniProtKB-UniRule"/>
</dbReference>
<dbReference type="FunFam" id="3.30.1330.10:FF:000003">
    <property type="entry name" value="Selenide, water dikinase"/>
    <property type="match status" value="1"/>
</dbReference>
<evidence type="ECO:0000259" key="11">
    <source>
        <dbReference type="Pfam" id="PF02769"/>
    </source>
</evidence>
<dbReference type="NCBIfam" id="NF002098">
    <property type="entry name" value="PRK00943.1"/>
    <property type="match status" value="1"/>
</dbReference>
<evidence type="ECO:0000256" key="8">
    <source>
        <dbReference type="ARBA" id="ARBA00023266"/>
    </source>
</evidence>
<comment type="catalytic activity">
    <reaction evidence="9">
        <text>hydrogenselenide + ATP + H2O = selenophosphate + AMP + phosphate + 2 H(+)</text>
        <dbReference type="Rhea" id="RHEA:18737"/>
        <dbReference type="ChEBI" id="CHEBI:15377"/>
        <dbReference type="ChEBI" id="CHEBI:15378"/>
        <dbReference type="ChEBI" id="CHEBI:16144"/>
        <dbReference type="ChEBI" id="CHEBI:29317"/>
        <dbReference type="ChEBI" id="CHEBI:30616"/>
        <dbReference type="ChEBI" id="CHEBI:43474"/>
        <dbReference type="ChEBI" id="CHEBI:456215"/>
        <dbReference type="EC" id="2.7.9.3"/>
    </reaction>
</comment>
<dbReference type="Pfam" id="PF02769">
    <property type="entry name" value="AIRS_C"/>
    <property type="match status" value="1"/>
</dbReference>
<dbReference type="PIRSF" id="PIRSF036407">
    <property type="entry name" value="Selenphspht_syn"/>
    <property type="match status" value="1"/>
</dbReference>
<evidence type="ECO:0000256" key="7">
    <source>
        <dbReference type="ARBA" id="ARBA00022842"/>
    </source>
</evidence>
<dbReference type="SUPFAM" id="SSF56042">
    <property type="entry name" value="PurM C-terminal domain-like"/>
    <property type="match status" value="1"/>
</dbReference>
<feature type="binding site" evidence="9">
    <location>
        <position position="31"/>
    </location>
    <ligand>
        <name>Mg(2+)</name>
        <dbReference type="ChEBI" id="CHEBI:18420"/>
    </ligand>
</feature>
<feature type="binding site" description="in other chain" evidence="9">
    <location>
        <position position="48"/>
    </location>
    <ligand>
        <name>ATP</name>
        <dbReference type="ChEBI" id="CHEBI:30616"/>
        <note>ligand shared between dimeric partners</note>
    </ligand>
</feature>
<dbReference type="InterPro" id="IPR023061">
    <property type="entry name" value="SelD_I"/>
</dbReference>
<name>A0AB36E667_HAEPA</name>
<comment type="cofactor">
    <cofactor evidence="9">
        <name>Mg(2+)</name>
        <dbReference type="ChEBI" id="CHEBI:18420"/>
    </cofactor>
    <text evidence="9">Binds 1 Mg(2+) ion per monomer.</text>
</comment>
<proteinExistence type="inferred from homology"/>
<dbReference type="InterPro" id="IPR036676">
    <property type="entry name" value="PurM-like_C_sf"/>
</dbReference>
<keyword evidence="2 9" id="KW-0808">Transferase</keyword>
<gene>
    <name evidence="9" type="primary">selD</name>
    <name evidence="12" type="ORF">BBB48_09670</name>
</gene>
<evidence type="ECO:0000313" key="12">
    <source>
        <dbReference type="EMBL" id="OBY49662.1"/>
    </source>
</evidence>
<dbReference type="InterPro" id="IPR004536">
    <property type="entry name" value="SPS/SelD"/>
</dbReference>
<protein>
    <recommendedName>
        <fullName evidence="9">Selenide, water dikinase</fullName>
        <ecNumber evidence="9">2.7.9.3</ecNumber>
    </recommendedName>
    <alternativeName>
        <fullName evidence="9">Selenium donor protein</fullName>
    </alternativeName>
    <alternativeName>
        <fullName evidence="9">Selenophosphate synthase</fullName>
    </alternativeName>
</protein>
<dbReference type="GO" id="GO:0005524">
    <property type="term" value="F:ATP binding"/>
    <property type="evidence" value="ECO:0007669"/>
    <property type="project" value="UniProtKB-UniRule"/>
</dbReference>
<evidence type="ECO:0000256" key="9">
    <source>
        <dbReference type="HAMAP-Rule" id="MF_00625"/>
    </source>
</evidence>
<dbReference type="AlphaFoldDB" id="A0AB36E667"/>
<comment type="subunit">
    <text evidence="9">Homodimer.</text>
</comment>
<comment type="caution">
    <text evidence="12">The sequence shown here is derived from an EMBL/GenBank/DDBJ whole genome shotgun (WGS) entry which is preliminary data.</text>
</comment>
<feature type="binding site" evidence="9">
    <location>
        <position position="207"/>
    </location>
    <ligand>
        <name>Mg(2+)</name>
        <dbReference type="ChEBI" id="CHEBI:18420"/>
    </ligand>
</feature>
<reference evidence="12 13" key="1">
    <citation type="submission" date="2016-06" db="EMBL/GenBank/DDBJ databases">
        <title>Simultaneous identification of Haemophilus influenzae and Haemophilus haemolyticus using TaqMan real-time PCR.</title>
        <authorList>
            <person name="Price E.P."/>
            <person name="Sarovich D.S."/>
            <person name="Harris T."/>
            <person name="Spargo J.C."/>
            <person name="Nosworthy E."/>
            <person name="Beissbarth J."/>
            <person name="Smith-Vaughan H.C."/>
        </authorList>
    </citation>
    <scope>NUCLEOTIDE SEQUENCE [LARGE SCALE GENOMIC DNA]</scope>
    <source>
        <strain evidence="12 13">ATCC 9796</strain>
    </source>
</reference>
<dbReference type="GO" id="GO:0005737">
    <property type="term" value="C:cytoplasm"/>
    <property type="evidence" value="ECO:0007669"/>
    <property type="project" value="TreeGrafter"/>
</dbReference>
<comment type="similarity">
    <text evidence="1 9">Belongs to the selenophosphate synthase 1 family. Class I subfamily.</text>
</comment>
<dbReference type="EMBL" id="MAQD01000011">
    <property type="protein sequence ID" value="OBY49662.1"/>
    <property type="molecule type" value="Genomic_DNA"/>
</dbReference>
<organism evidence="12 13">
    <name type="scientific">Haemophilus parainfluenzae</name>
    <dbReference type="NCBI Taxonomy" id="729"/>
    <lineage>
        <taxon>Bacteria</taxon>
        <taxon>Pseudomonadati</taxon>
        <taxon>Pseudomonadota</taxon>
        <taxon>Gammaproteobacteria</taxon>
        <taxon>Pasteurellales</taxon>
        <taxon>Pasteurellaceae</taxon>
        <taxon>Haemophilus</taxon>
    </lineage>
</organism>
<keyword evidence="3 9" id="KW-0479">Metal-binding</keyword>
<dbReference type="GO" id="GO:0016260">
    <property type="term" value="P:selenocysteine biosynthetic process"/>
    <property type="evidence" value="ECO:0007669"/>
    <property type="project" value="InterPro"/>
</dbReference>
<dbReference type="GO" id="GO:0004756">
    <property type="term" value="F:selenide, water dikinase activity"/>
    <property type="evidence" value="ECO:0007669"/>
    <property type="project" value="UniProtKB-UniRule"/>
</dbReference>
<dbReference type="Pfam" id="PF00586">
    <property type="entry name" value="AIRS"/>
    <property type="match status" value="1"/>
</dbReference>
<dbReference type="PANTHER" id="PTHR10256:SF0">
    <property type="entry name" value="INACTIVE SELENIDE, WATER DIKINASE-LIKE PROTEIN-RELATED"/>
    <property type="match status" value="1"/>
</dbReference>
<evidence type="ECO:0000256" key="4">
    <source>
        <dbReference type="ARBA" id="ARBA00022741"/>
    </source>
</evidence>
<evidence type="ECO:0000259" key="10">
    <source>
        <dbReference type="Pfam" id="PF00586"/>
    </source>
</evidence>
<feature type="binding site" description="in other chain" evidence="9">
    <location>
        <position position="71"/>
    </location>
    <ligand>
        <name>ATP</name>
        <dbReference type="ChEBI" id="CHEBI:30616"/>
        <note>ligand shared between dimeric partners</note>
    </ligand>
</feature>
<evidence type="ECO:0000256" key="3">
    <source>
        <dbReference type="ARBA" id="ARBA00022723"/>
    </source>
</evidence>
<keyword evidence="4 9" id="KW-0547">Nucleotide-binding</keyword>
<keyword evidence="6 9" id="KW-0067">ATP-binding</keyword>